<evidence type="ECO:0000313" key="1">
    <source>
        <dbReference type="EMBL" id="KAL2818881.1"/>
    </source>
</evidence>
<accession>A0ABR4HTQ6</accession>
<name>A0ABR4HTQ6_9EURO</name>
<reference evidence="1 2" key="1">
    <citation type="submission" date="2024-07" db="EMBL/GenBank/DDBJ databases">
        <title>Section-level genome sequencing and comparative genomics of Aspergillus sections Usti and Cavernicolus.</title>
        <authorList>
            <consortium name="Lawrence Berkeley National Laboratory"/>
            <person name="Nybo J.L."/>
            <person name="Vesth T.C."/>
            <person name="Theobald S."/>
            <person name="Frisvad J.C."/>
            <person name="Larsen T.O."/>
            <person name="Kjaerboelling I."/>
            <person name="Rothschild-Mancinelli K."/>
            <person name="Lyhne E.K."/>
            <person name="Kogle M.E."/>
            <person name="Barry K."/>
            <person name="Clum A."/>
            <person name="Na H."/>
            <person name="Ledsgaard L."/>
            <person name="Lin J."/>
            <person name="Lipzen A."/>
            <person name="Kuo A."/>
            <person name="Riley R."/>
            <person name="Mondo S."/>
            <person name="Labutti K."/>
            <person name="Haridas S."/>
            <person name="Pangalinan J."/>
            <person name="Salamov A.A."/>
            <person name="Simmons B.A."/>
            <person name="Magnuson J.K."/>
            <person name="Chen J."/>
            <person name="Drula E."/>
            <person name="Henrissat B."/>
            <person name="Wiebenga A."/>
            <person name="Lubbers R.J."/>
            <person name="Gomes A.C."/>
            <person name="Makela M.R."/>
            <person name="Stajich J."/>
            <person name="Grigoriev I.V."/>
            <person name="Mortensen U.H."/>
            <person name="De Vries R.P."/>
            <person name="Baker S.E."/>
            <person name="Andersen M.R."/>
        </authorList>
    </citation>
    <scope>NUCLEOTIDE SEQUENCE [LARGE SCALE GENOMIC DNA]</scope>
    <source>
        <strain evidence="1 2">CBS 588.65</strain>
    </source>
</reference>
<comment type="caution">
    <text evidence="1">The sequence shown here is derived from an EMBL/GenBank/DDBJ whole genome shotgun (WGS) entry which is preliminary data.</text>
</comment>
<dbReference type="Proteomes" id="UP001610334">
    <property type="component" value="Unassembled WGS sequence"/>
</dbReference>
<sequence>MSLDLFNQAPAALYLSACRFLKTPNPYFYTGTMKWTPITNSPTYPKQSKFLDTHRLD</sequence>
<organism evidence="1 2">
    <name type="scientific">Aspergillus granulosus</name>
    <dbReference type="NCBI Taxonomy" id="176169"/>
    <lineage>
        <taxon>Eukaryota</taxon>
        <taxon>Fungi</taxon>
        <taxon>Dikarya</taxon>
        <taxon>Ascomycota</taxon>
        <taxon>Pezizomycotina</taxon>
        <taxon>Eurotiomycetes</taxon>
        <taxon>Eurotiomycetidae</taxon>
        <taxon>Eurotiales</taxon>
        <taxon>Aspergillaceae</taxon>
        <taxon>Aspergillus</taxon>
        <taxon>Aspergillus subgen. Nidulantes</taxon>
    </lineage>
</organism>
<gene>
    <name evidence="1" type="ORF">BJX63DRAFT_383151</name>
</gene>
<proteinExistence type="predicted"/>
<protein>
    <submittedName>
        <fullName evidence="1">Uncharacterized protein</fullName>
    </submittedName>
</protein>
<keyword evidence="2" id="KW-1185">Reference proteome</keyword>
<evidence type="ECO:0000313" key="2">
    <source>
        <dbReference type="Proteomes" id="UP001610334"/>
    </source>
</evidence>
<dbReference type="EMBL" id="JBFXLT010000012">
    <property type="protein sequence ID" value="KAL2818881.1"/>
    <property type="molecule type" value="Genomic_DNA"/>
</dbReference>